<dbReference type="GO" id="GO:0006633">
    <property type="term" value="P:fatty acid biosynthetic process"/>
    <property type="evidence" value="ECO:0007669"/>
    <property type="project" value="InterPro"/>
</dbReference>
<dbReference type="Pfam" id="PF08541">
    <property type="entry name" value="ACP_syn_III_C"/>
    <property type="match status" value="1"/>
</dbReference>
<name>A0A8J3QH91_9ACTN</name>
<keyword evidence="6" id="KW-1185">Reference proteome</keyword>
<evidence type="ECO:0000313" key="5">
    <source>
        <dbReference type="EMBL" id="GIH10591.1"/>
    </source>
</evidence>
<protein>
    <submittedName>
        <fullName evidence="5">3-oxoacyl-ACP synthase</fullName>
    </submittedName>
</protein>
<keyword evidence="2" id="KW-0012">Acyltransferase</keyword>
<sequence>MPSSDADQAARVRWDNLYVAGLGKYLPQRVMTTEQAVEQGLYDAKVCAANGYKSVRVAGDQETGPVMAGAAGRIAVERSGLANDDFGLVLHAYASHQGRDLWSPASFVQNETVGIGGPAFDVRGGCNGGLSALELAASYVAARPSAKAALITAGDAFQLPYVDRWTADERSICGDGGAAMVLSKQGGFARLLSSVSAGDPTLEIVDRGSGPWTAAPFEEGKPINLSERRRDYLLRDEFALRSVLERMAKTGDWVMQTALQEAGTDLKSVQFLVHTTYSEPVAQLGIYGRMGFDRTKTSFDWALSVGQVGAADELLGMTYLAESGRPKPGDLLVAAGSGAGYVWTVAVFEFLETPRW</sequence>
<dbReference type="Pfam" id="PF08545">
    <property type="entry name" value="ACP_syn_III"/>
    <property type="match status" value="1"/>
</dbReference>
<keyword evidence="1" id="KW-0808">Transferase</keyword>
<evidence type="ECO:0000256" key="2">
    <source>
        <dbReference type="ARBA" id="ARBA00023315"/>
    </source>
</evidence>
<dbReference type="Proteomes" id="UP000612899">
    <property type="component" value="Unassembled WGS sequence"/>
</dbReference>
<dbReference type="GO" id="GO:0004315">
    <property type="term" value="F:3-oxoacyl-[acyl-carrier-protein] synthase activity"/>
    <property type="evidence" value="ECO:0007669"/>
    <property type="project" value="InterPro"/>
</dbReference>
<feature type="domain" description="Beta-ketoacyl-[acyl-carrier-protein] synthase III N-terminal" evidence="4">
    <location>
        <begin position="120"/>
        <end position="195"/>
    </location>
</feature>
<dbReference type="Gene3D" id="3.40.47.10">
    <property type="match status" value="2"/>
</dbReference>
<dbReference type="CDD" id="cd00827">
    <property type="entry name" value="init_cond_enzymes"/>
    <property type="match status" value="1"/>
</dbReference>
<dbReference type="InterPro" id="IPR013751">
    <property type="entry name" value="ACP_syn_III_N"/>
</dbReference>
<reference evidence="5" key="1">
    <citation type="submission" date="2021-01" db="EMBL/GenBank/DDBJ databases">
        <title>Whole genome shotgun sequence of Rhizocola hellebori NBRC 109834.</title>
        <authorList>
            <person name="Komaki H."/>
            <person name="Tamura T."/>
        </authorList>
    </citation>
    <scope>NUCLEOTIDE SEQUENCE</scope>
    <source>
        <strain evidence="5">NBRC 109834</strain>
    </source>
</reference>
<dbReference type="EMBL" id="BONY01000099">
    <property type="protein sequence ID" value="GIH10591.1"/>
    <property type="molecule type" value="Genomic_DNA"/>
</dbReference>
<dbReference type="InterPro" id="IPR013747">
    <property type="entry name" value="ACP_syn_III_C"/>
</dbReference>
<organism evidence="5 6">
    <name type="scientific">Rhizocola hellebori</name>
    <dbReference type="NCBI Taxonomy" id="1392758"/>
    <lineage>
        <taxon>Bacteria</taxon>
        <taxon>Bacillati</taxon>
        <taxon>Actinomycetota</taxon>
        <taxon>Actinomycetes</taxon>
        <taxon>Micromonosporales</taxon>
        <taxon>Micromonosporaceae</taxon>
        <taxon>Rhizocola</taxon>
    </lineage>
</organism>
<dbReference type="AlphaFoldDB" id="A0A8J3QH91"/>
<feature type="domain" description="Beta-ketoacyl-[acyl-carrier-protein] synthase III C-terminal" evidence="3">
    <location>
        <begin position="259"/>
        <end position="349"/>
    </location>
</feature>
<proteinExistence type="predicted"/>
<comment type="caution">
    <text evidence="5">The sequence shown here is derived from an EMBL/GenBank/DDBJ whole genome shotgun (WGS) entry which is preliminary data.</text>
</comment>
<dbReference type="InterPro" id="IPR016039">
    <property type="entry name" value="Thiolase-like"/>
</dbReference>
<evidence type="ECO:0000313" key="6">
    <source>
        <dbReference type="Proteomes" id="UP000612899"/>
    </source>
</evidence>
<dbReference type="PANTHER" id="PTHR34069:SF2">
    <property type="entry name" value="BETA-KETOACYL-[ACYL-CARRIER-PROTEIN] SYNTHASE III"/>
    <property type="match status" value="1"/>
</dbReference>
<evidence type="ECO:0000259" key="3">
    <source>
        <dbReference type="Pfam" id="PF08541"/>
    </source>
</evidence>
<dbReference type="GO" id="GO:0044550">
    <property type="term" value="P:secondary metabolite biosynthetic process"/>
    <property type="evidence" value="ECO:0007669"/>
    <property type="project" value="TreeGrafter"/>
</dbReference>
<dbReference type="PANTHER" id="PTHR34069">
    <property type="entry name" value="3-OXOACYL-[ACYL-CARRIER-PROTEIN] SYNTHASE 3"/>
    <property type="match status" value="1"/>
</dbReference>
<evidence type="ECO:0000259" key="4">
    <source>
        <dbReference type="Pfam" id="PF08545"/>
    </source>
</evidence>
<accession>A0A8J3QH91</accession>
<dbReference type="SUPFAM" id="SSF53901">
    <property type="entry name" value="Thiolase-like"/>
    <property type="match status" value="1"/>
</dbReference>
<evidence type="ECO:0000256" key="1">
    <source>
        <dbReference type="ARBA" id="ARBA00022679"/>
    </source>
</evidence>
<gene>
    <name evidence="5" type="primary">fabH</name>
    <name evidence="5" type="ORF">Rhe02_86580</name>
</gene>